<reference evidence="1 2" key="1">
    <citation type="submission" date="2019-02" db="EMBL/GenBank/DDBJ databases">
        <authorList>
            <person name="Lehtovirta-Morley E L."/>
        </authorList>
    </citation>
    <scope>NUCLEOTIDE SEQUENCE [LARGE SCALE GENOMIC DNA]</scope>
    <source>
        <strain evidence="1">NFRAN1</strain>
    </source>
</reference>
<keyword evidence="2" id="KW-1185">Reference proteome</keyword>
<evidence type="ECO:0000313" key="1">
    <source>
        <dbReference type="EMBL" id="VFJ13459.1"/>
    </source>
</evidence>
<gene>
    <name evidence="1" type="ORF">NFRAN_1137</name>
</gene>
<dbReference type="KEGG" id="nfn:NFRAN_1137"/>
<dbReference type="AlphaFoldDB" id="A0A484I6V4"/>
<accession>A0A484I6V4</accession>
<protein>
    <submittedName>
        <fullName evidence="1">Uncharacterized protein</fullName>
    </submittedName>
</protein>
<dbReference type="Proteomes" id="UP000294299">
    <property type="component" value="Chromosome NFRAN"/>
</dbReference>
<sequence length="94" mass="10027">MNKKNISKTLVYTFVASFTLSSIMLLDNNSAFAFFGFNLFGTGEEEQASSSTTSQTSSSLQNAQCHSPTASIINSCNSGDLSDAENTGYNTFGQ</sequence>
<evidence type="ECO:0000313" key="2">
    <source>
        <dbReference type="Proteomes" id="UP000294299"/>
    </source>
</evidence>
<dbReference type="OrthoDB" id="12298at2157"/>
<dbReference type="GeneID" id="39420557"/>
<name>A0A484I6V4_9ARCH</name>
<proteinExistence type="predicted"/>
<organism evidence="1 2">
    <name type="scientific">Candidatus Nitrosocosmicus franklandianus</name>
    <dbReference type="NCBI Taxonomy" id="1798806"/>
    <lineage>
        <taxon>Archaea</taxon>
        <taxon>Nitrososphaerota</taxon>
        <taxon>Nitrososphaeria</taxon>
        <taxon>Nitrososphaerales</taxon>
        <taxon>Nitrososphaeraceae</taxon>
        <taxon>Candidatus Nitrosocosmicus</taxon>
    </lineage>
</organism>
<dbReference type="EMBL" id="LR216287">
    <property type="protein sequence ID" value="VFJ13459.1"/>
    <property type="molecule type" value="Genomic_DNA"/>
</dbReference>
<dbReference type="RefSeq" id="WP_134483376.1">
    <property type="nucleotide sequence ID" value="NZ_LR216287.1"/>
</dbReference>